<dbReference type="SMART" id="SM00382">
    <property type="entry name" value="AAA"/>
    <property type="match status" value="1"/>
</dbReference>
<comment type="caution">
    <text evidence="5">The sequence shown here is derived from an EMBL/GenBank/DDBJ whole genome shotgun (WGS) entry which is preliminary data.</text>
</comment>
<dbReference type="InterPro" id="IPR051120">
    <property type="entry name" value="ABC_AA/LPS_Transport"/>
</dbReference>
<proteinExistence type="predicted"/>
<keyword evidence="6" id="KW-1185">Reference proteome</keyword>
<evidence type="ECO:0000313" key="6">
    <source>
        <dbReference type="Proteomes" id="UP000298179"/>
    </source>
</evidence>
<dbReference type="SUPFAM" id="SSF52540">
    <property type="entry name" value="P-loop containing nucleoside triphosphate hydrolases"/>
    <property type="match status" value="1"/>
</dbReference>
<name>A0A4Y8R7T8_9HYPH</name>
<accession>A0A4Y8R7T8</accession>
<dbReference type="GO" id="GO:0005524">
    <property type="term" value="F:ATP binding"/>
    <property type="evidence" value="ECO:0007669"/>
    <property type="project" value="UniProtKB-KW"/>
</dbReference>
<dbReference type="GO" id="GO:0005886">
    <property type="term" value="C:plasma membrane"/>
    <property type="evidence" value="ECO:0007669"/>
    <property type="project" value="TreeGrafter"/>
</dbReference>
<dbReference type="Proteomes" id="UP000298179">
    <property type="component" value="Unassembled WGS sequence"/>
</dbReference>
<dbReference type="Gene3D" id="3.40.50.300">
    <property type="entry name" value="P-loop containing nucleotide triphosphate hydrolases"/>
    <property type="match status" value="1"/>
</dbReference>
<sequence length="238" mass="25386">MIEIRDLSVSFGGVRALDGLSARLDDPIVGVIGPNGAGKTTLLNAFSGFVPVASGSLTAFGTDLLAMAPHRRARWGLRRSFQTEEMVDDLTVADNVRVMLDALTMKPREKTAAVERALAFVGLADQGRLLCAGMDLYRRRQVEIAKIVAGSPKVVLLDEPAAGLQPNEAAALRDILVAIPETCGARVVLIDHDVDLIAAICRSTLVLDFGRRLAFGPTGEVLRDPKVKAAYLGLKEAA</sequence>
<dbReference type="InterPro" id="IPR003593">
    <property type="entry name" value="AAA+_ATPase"/>
</dbReference>
<dbReference type="RefSeq" id="WP_134764383.1">
    <property type="nucleotide sequence ID" value="NZ_SOZD01000016.1"/>
</dbReference>
<dbReference type="GO" id="GO:0016887">
    <property type="term" value="F:ATP hydrolysis activity"/>
    <property type="evidence" value="ECO:0007669"/>
    <property type="project" value="InterPro"/>
</dbReference>
<evidence type="ECO:0000259" key="4">
    <source>
        <dbReference type="PROSITE" id="PS50893"/>
    </source>
</evidence>
<dbReference type="InterPro" id="IPR027417">
    <property type="entry name" value="P-loop_NTPase"/>
</dbReference>
<dbReference type="PROSITE" id="PS50893">
    <property type="entry name" value="ABC_TRANSPORTER_2"/>
    <property type="match status" value="1"/>
</dbReference>
<dbReference type="AlphaFoldDB" id="A0A4Y8R7T8"/>
<dbReference type="PANTHER" id="PTHR45772">
    <property type="entry name" value="CONSERVED COMPONENT OF ABC TRANSPORTER FOR NATURAL AMINO ACIDS-RELATED"/>
    <property type="match status" value="1"/>
</dbReference>
<keyword evidence="3 5" id="KW-0067">ATP-binding</keyword>
<reference evidence="5 6" key="1">
    <citation type="submission" date="2019-03" db="EMBL/GenBank/DDBJ databases">
        <title>Jiella endophytica sp. nov., a novel endophytic bacterium isolated from root of Ficus microcarpa Linn. f.</title>
        <authorList>
            <person name="Tuo L."/>
        </authorList>
    </citation>
    <scope>NUCLEOTIDE SEQUENCE [LARGE SCALE GENOMIC DNA]</scope>
    <source>
        <strain evidence="5 6">CBS5Q-3</strain>
    </source>
</reference>
<dbReference type="Pfam" id="PF00005">
    <property type="entry name" value="ABC_tran"/>
    <property type="match status" value="1"/>
</dbReference>
<evidence type="ECO:0000256" key="2">
    <source>
        <dbReference type="ARBA" id="ARBA00022741"/>
    </source>
</evidence>
<evidence type="ECO:0000313" key="5">
    <source>
        <dbReference type="EMBL" id="TFF17682.1"/>
    </source>
</evidence>
<protein>
    <submittedName>
        <fullName evidence="5">ABC transporter ATP-binding protein</fullName>
    </submittedName>
</protein>
<dbReference type="OrthoDB" id="9779872at2"/>
<organism evidence="5 6">
    <name type="scientific">Jiella endophytica</name>
    <dbReference type="NCBI Taxonomy" id="2558362"/>
    <lineage>
        <taxon>Bacteria</taxon>
        <taxon>Pseudomonadati</taxon>
        <taxon>Pseudomonadota</taxon>
        <taxon>Alphaproteobacteria</taxon>
        <taxon>Hyphomicrobiales</taxon>
        <taxon>Aurantimonadaceae</taxon>
        <taxon>Jiella</taxon>
    </lineage>
</organism>
<feature type="domain" description="ABC transporter" evidence="4">
    <location>
        <begin position="2"/>
        <end position="234"/>
    </location>
</feature>
<evidence type="ECO:0000256" key="1">
    <source>
        <dbReference type="ARBA" id="ARBA00022448"/>
    </source>
</evidence>
<dbReference type="InterPro" id="IPR003439">
    <property type="entry name" value="ABC_transporter-like_ATP-bd"/>
</dbReference>
<gene>
    <name evidence="5" type="ORF">E3C22_23790</name>
</gene>
<dbReference type="EMBL" id="SOZD01000016">
    <property type="protein sequence ID" value="TFF17682.1"/>
    <property type="molecule type" value="Genomic_DNA"/>
</dbReference>
<keyword evidence="2" id="KW-0547">Nucleotide-binding</keyword>
<evidence type="ECO:0000256" key="3">
    <source>
        <dbReference type="ARBA" id="ARBA00022840"/>
    </source>
</evidence>
<keyword evidence="1" id="KW-0813">Transport</keyword>